<sequence length="124" mass="14173">MAHREESDEEEEQREALREPLLEHLHSINLRRHAPNSTSQVAIIGSNLCPIESLDYEMIENDLFNQDWRSRGRAAILQYIFLKWTLCFLVGILAGAVGFFNNLAIENLAGIKFVAFSKLMLANK</sequence>
<dbReference type="Proteomes" id="UP000797356">
    <property type="component" value="Chromosome 11"/>
</dbReference>
<keyword evidence="1" id="KW-0677">Repeat</keyword>
<keyword evidence="5" id="KW-1185">Reference proteome</keyword>
<organism evidence="4 5">
    <name type="scientific">Cocos nucifera</name>
    <name type="common">Coconut palm</name>
    <dbReference type="NCBI Taxonomy" id="13894"/>
    <lineage>
        <taxon>Eukaryota</taxon>
        <taxon>Viridiplantae</taxon>
        <taxon>Streptophyta</taxon>
        <taxon>Embryophyta</taxon>
        <taxon>Tracheophyta</taxon>
        <taxon>Spermatophyta</taxon>
        <taxon>Magnoliopsida</taxon>
        <taxon>Liliopsida</taxon>
        <taxon>Arecaceae</taxon>
        <taxon>Arecoideae</taxon>
        <taxon>Cocoseae</taxon>
        <taxon>Attaleinae</taxon>
        <taxon>Cocos</taxon>
    </lineage>
</organism>
<keyword evidence="3" id="KW-0812">Transmembrane</keyword>
<dbReference type="OrthoDB" id="779802at2759"/>
<reference evidence="4" key="2">
    <citation type="submission" date="2019-07" db="EMBL/GenBank/DDBJ databases">
        <authorList>
            <person name="Yang Y."/>
            <person name="Bocs S."/>
            <person name="Baudouin L."/>
        </authorList>
    </citation>
    <scope>NUCLEOTIDE SEQUENCE</scope>
    <source>
        <tissue evidence="4">Spear leaf of Hainan Tall coconut</tissue>
    </source>
</reference>
<protein>
    <submittedName>
        <fullName evidence="4">Putative chloride channel-like protein CLC-g</fullName>
    </submittedName>
</protein>
<name>A0A8K0IPN4_COCNU</name>
<dbReference type="AlphaFoldDB" id="A0A8K0IPN4"/>
<accession>A0A8K0IPN4</accession>
<evidence type="ECO:0000256" key="3">
    <source>
        <dbReference type="SAM" id="Phobius"/>
    </source>
</evidence>
<keyword evidence="3" id="KW-1133">Transmembrane helix</keyword>
<dbReference type="InterPro" id="IPR014743">
    <property type="entry name" value="Cl-channel_core"/>
</dbReference>
<feature type="transmembrane region" description="Helical" evidence="3">
    <location>
        <begin position="79"/>
        <end position="100"/>
    </location>
</feature>
<proteinExistence type="predicted"/>
<dbReference type="PANTHER" id="PTHR11689">
    <property type="entry name" value="CHLORIDE CHANNEL PROTEIN CLC FAMILY MEMBER"/>
    <property type="match status" value="1"/>
</dbReference>
<reference evidence="4" key="1">
    <citation type="journal article" date="2017" name="Gigascience">
        <title>The genome draft of coconut (Cocos nucifera).</title>
        <authorList>
            <person name="Xiao Y."/>
            <person name="Xu P."/>
            <person name="Fan H."/>
            <person name="Baudouin L."/>
            <person name="Xia W."/>
            <person name="Bocs S."/>
            <person name="Xu J."/>
            <person name="Li Q."/>
            <person name="Guo A."/>
            <person name="Zhou L."/>
            <person name="Li J."/>
            <person name="Wu Y."/>
            <person name="Ma Z."/>
            <person name="Armero A."/>
            <person name="Issali A.E."/>
            <person name="Liu N."/>
            <person name="Peng M."/>
            <person name="Yang Y."/>
        </authorList>
    </citation>
    <scope>NUCLEOTIDE SEQUENCE</scope>
    <source>
        <tissue evidence="4">Spear leaf of Hainan Tall coconut</tissue>
    </source>
</reference>
<keyword evidence="2" id="KW-0129">CBS domain</keyword>
<dbReference type="SUPFAM" id="SSF81340">
    <property type="entry name" value="Clc chloride channel"/>
    <property type="match status" value="1"/>
</dbReference>
<keyword evidence="3" id="KW-0472">Membrane</keyword>
<evidence type="ECO:0000313" key="4">
    <source>
        <dbReference type="EMBL" id="KAG1363970.1"/>
    </source>
</evidence>
<dbReference type="GO" id="GO:0015108">
    <property type="term" value="F:chloride transmembrane transporter activity"/>
    <property type="evidence" value="ECO:0007669"/>
    <property type="project" value="TreeGrafter"/>
</dbReference>
<gene>
    <name evidence="4" type="ORF">COCNU_11G007970</name>
</gene>
<evidence type="ECO:0000256" key="1">
    <source>
        <dbReference type="ARBA" id="ARBA00022737"/>
    </source>
</evidence>
<evidence type="ECO:0000313" key="5">
    <source>
        <dbReference type="Proteomes" id="UP000797356"/>
    </source>
</evidence>
<dbReference type="EMBL" id="CM017882">
    <property type="protein sequence ID" value="KAG1363970.1"/>
    <property type="molecule type" value="Genomic_DNA"/>
</dbReference>
<dbReference type="GO" id="GO:0009705">
    <property type="term" value="C:plant-type vacuole membrane"/>
    <property type="evidence" value="ECO:0007669"/>
    <property type="project" value="TreeGrafter"/>
</dbReference>
<dbReference type="PANTHER" id="PTHR11689:SF147">
    <property type="entry name" value="CHLORIDE CHANNEL PROTEIN"/>
    <property type="match status" value="1"/>
</dbReference>
<evidence type="ECO:0000256" key="2">
    <source>
        <dbReference type="ARBA" id="ARBA00023122"/>
    </source>
</evidence>
<dbReference type="InterPro" id="IPR051280">
    <property type="entry name" value="Cl-channel/antiporter"/>
</dbReference>
<comment type="caution">
    <text evidence="4">The sequence shown here is derived from an EMBL/GenBank/DDBJ whole genome shotgun (WGS) entry which is preliminary data.</text>
</comment>